<proteinExistence type="predicted"/>
<evidence type="ECO:0000256" key="1">
    <source>
        <dbReference type="SAM" id="Phobius"/>
    </source>
</evidence>
<keyword evidence="1" id="KW-1133">Transmembrane helix</keyword>
<keyword evidence="1" id="KW-0812">Transmembrane</keyword>
<feature type="non-terminal residue" evidence="2">
    <location>
        <position position="1"/>
    </location>
</feature>
<dbReference type="AlphaFoldDB" id="X1GFL6"/>
<feature type="transmembrane region" description="Helical" evidence="1">
    <location>
        <begin position="37"/>
        <end position="59"/>
    </location>
</feature>
<protein>
    <submittedName>
        <fullName evidence="2">Uncharacterized protein</fullName>
    </submittedName>
</protein>
<dbReference type="EMBL" id="BARU01015115">
    <property type="protein sequence ID" value="GAH40404.1"/>
    <property type="molecule type" value="Genomic_DNA"/>
</dbReference>
<feature type="transmembrane region" description="Helical" evidence="1">
    <location>
        <begin position="12"/>
        <end position="31"/>
    </location>
</feature>
<evidence type="ECO:0000313" key="2">
    <source>
        <dbReference type="EMBL" id="GAH40404.1"/>
    </source>
</evidence>
<keyword evidence="1" id="KW-0472">Membrane</keyword>
<reference evidence="2" key="1">
    <citation type="journal article" date="2014" name="Front. Microbiol.">
        <title>High frequency of phylogenetically diverse reductive dehalogenase-homologous genes in deep subseafloor sedimentary metagenomes.</title>
        <authorList>
            <person name="Kawai M."/>
            <person name="Futagami T."/>
            <person name="Toyoda A."/>
            <person name="Takaki Y."/>
            <person name="Nishi S."/>
            <person name="Hori S."/>
            <person name="Arai W."/>
            <person name="Tsubouchi T."/>
            <person name="Morono Y."/>
            <person name="Uchiyama I."/>
            <person name="Ito T."/>
            <person name="Fujiyama A."/>
            <person name="Inagaki F."/>
            <person name="Takami H."/>
        </authorList>
    </citation>
    <scope>NUCLEOTIDE SEQUENCE</scope>
    <source>
        <strain evidence="2">Expedition CK06-06</strain>
    </source>
</reference>
<sequence length="120" mass="14004">DKEHEAYNSLIAFFFITGALLIYIALSYFLASVYFSLTLFVIILIIGVIVDIFLIVNIIKFNVYIRPLECWVEVYKGKSEGVFEYYCFTYYPIFTGKCHPNEATNVILKLYQEQIIKSKI</sequence>
<feature type="non-terminal residue" evidence="2">
    <location>
        <position position="120"/>
    </location>
</feature>
<organism evidence="2">
    <name type="scientific">marine sediment metagenome</name>
    <dbReference type="NCBI Taxonomy" id="412755"/>
    <lineage>
        <taxon>unclassified sequences</taxon>
        <taxon>metagenomes</taxon>
        <taxon>ecological metagenomes</taxon>
    </lineage>
</organism>
<name>X1GFL6_9ZZZZ</name>
<accession>X1GFL6</accession>
<gene>
    <name evidence="2" type="ORF">S03H2_26224</name>
</gene>
<comment type="caution">
    <text evidence="2">The sequence shown here is derived from an EMBL/GenBank/DDBJ whole genome shotgun (WGS) entry which is preliminary data.</text>
</comment>